<dbReference type="Proteomes" id="UP000317716">
    <property type="component" value="Unassembled WGS sequence"/>
</dbReference>
<dbReference type="EMBL" id="VBOS01000529">
    <property type="protein sequence ID" value="TMQ47475.1"/>
    <property type="molecule type" value="Genomic_DNA"/>
</dbReference>
<feature type="domain" description="SGNH hydrolase-type esterase" evidence="1">
    <location>
        <begin position="14"/>
        <end position="187"/>
    </location>
</feature>
<gene>
    <name evidence="2" type="ORF">E6K72_13980</name>
</gene>
<dbReference type="InterPro" id="IPR036514">
    <property type="entry name" value="SGNH_hydro_sf"/>
</dbReference>
<dbReference type="AlphaFoldDB" id="A0A538S7Y6"/>
<comment type="caution">
    <text evidence="2">The sequence shown here is derived from an EMBL/GenBank/DDBJ whole genome shotgun (WGS) entry which is preliminary data.</text>
</comment>
<dbReference type="InterPro" id="IPR013830">
    <property type="entry name" value="SGNH_hydro"/>
</dbReference>
<evidence type="ECO:0000313" key="2">
    <source>
        <dbReference type="EMBL" id="TMQ47475.1"/>
    </source>
</evidence>
<dbReference type="PANTHER" id="PTHR43784">
    <property type="entry name" value="GDSL-LIKE LIPASE/ACYLHYDROLASE, PUTATIVE (AFU_ORTHOLOGUE AFUA_2G00820)-RELATED"/>
    <property type="match status" value="1"/>
</dbReference>
<evidence type="ECO:0000259" key="1">
    <source>
        <dbReference type="Pfam" id="PF13472"/>
    </source>
</evidence>
<dbReference type="PANTHER" id="PTHR43784:SF2">
    <property type="entry name" value="GDSL-LIKE LIPASE_ACYLHYDROLASE, PUTATIVE (AFU_ORTHOLOGUE AFUA_2G00820)-RELATED"/>
    <property type="match status" value="1"/>
</dbReference>
<dbReference type="Pfam" id="PF13472">
    <property type="entry name" value="Lipase_GDSL_2"/>
    <property type="match status" value="1"/>
</dbReference>
<evidence type="ECO:0000313" key="3">
    <source>
        <dbReference type="Proteomes" id="UP000317716"/>
    </source>
</evidence>
<dbReference type="SUPFAM" id="SSF52266">
    <property type="entry name" value="SGNH hydrolase"/>
    <property type="match status" value="1"/>
</dbReference>
<organism evidence="2 3">
    <name type="scientific">Eiseniibacteriota bacterium</name>
    <dbReference type="NCBI Taxonomy" id="2212470"/>
    <lineage>
        <taxon>Bacteria</taxon>
        <taxon>Candidatus Eiseniibacteriota</taxon>
    </lineage>
</organism>
<keyword evidence="2" id="KW-0378">Hydrolase</keyword>
<sequence>MHAPSRLAFERYVAIGDSSTEGIDDPDGQGGYRGWSQRLAERIALIQGRLLYANLGVRGRTTRQIRDQQLAPALAMQPDLATVFSGTNDVLARRFDAEAVGRDMEVLQRALIEGGAKVLSFTLPDLTPVMPIARWIAPRVRALNESIRAAAATTGTILLDFAAYPVGSDLRLWSADRIHANAAGHARIADALAHALGLPGTDDSWKQPLPEPPPRTRREWLAAEVAWTARFLLPWPWRALRARLEEPRRPRQPDLRPV</sequence>
<dbReference type="Gene3D" id="3.40.50.1110">
    <property type="entry name" value="SGNH hydrolase"/>
    <property type="match status" value="1"/>
</dbReference>
<reference evidence="2 3" key="1">
    <citation type="journal article" date="2019" name="Nat. Microbiol.">
        <title>Mediterranean grassland soil C-N compound turnover is dependent on rainfall and depth, and is mediated by genomically divergent microorganisms.</title>
        <authorList>
            <person name="Diamond S."/>
            <person name="Andeer P.F."/>
            <person name="Li Z."/>
            <person name="Crits-Christoph A."/>
            <person name="Burstein D."/>
            <person name="Anantharaman K."/>
            <person name="Lane K.R."/>
            <person name="Thomas B.C."/>
            <person name="Pan C."/>
            <person name="Northen T.R."/>
            <person name="Banfield J.F."/>
        </authorList>
    </citation>
    <scope>NUCLEOTIDE SEQUENCE [LARGE SCALE GENOMIC DNA]</scope>
    <source>
        <strain evidence="2">WS_2</strain>
    </source>
</reference>
<protein>
    <submittedName>
        <fullName evidence="2">SGNH/GDSL hydrolase family protein</fullName>
    </submittedName>
</protein>
<proteinExistence type="predicted"/>
<accession>A0A538S7Y6</accession>
<dbReference type="GO" id="GO:0016787">
    <property type="term" value="F:hydrolase activity"/>
    <property type="evidence" value="ECO:0007669"/>
    <property type="project" value="UniProtKB-KW"/>
</dbReference>
<name>A0A538S7Y6_UNCEI</name>
<dbReference type="CDD" id="cd01832">
    <property type="entry name" value="SGNH_hydrolase_like_1"/>
    <property type="match status" value="1"/>
</dbReference>
<dbReference type="InterPro" id="IPR053140">
    <property type="entry name" value="GDSL_Rv0518-like"/>
</dbReference>